<dbReference type="GO" id="GO:0005737">
    <property type="term" value="C:cytoplasm"/>
    <property type="evidence" value="ECO:0007669"/>
    <property type="project" value="UniProtKB-SubCell"/>
</dbReference>
<name>A0A976MF51_THEOR</name>
<dbReference type="InterPro" id="IPR016024">
    <property type="entry name" value="ARM-type_fold"/>
</dbReference>
<proteinExistence type="predicted"/>
<dbReference type="InterPro" id="IPR011990">
    <property type="entry name" value="TPR-like_helical_dom_sf"/>
</dbReference>
<dbReference type="Gene3D" id="1.25.10.10">
    <property type="entry name" value="Leucine-rich Repeat Variant"/>
    <property type="match status" value="1"/>
</dbReference>
<evidence type="ECO:0000256" key="1">
    <source>
        <dbReference type="ARBA" id="ARBA00004496"/>
    </source>
</evidence>
<dbReference type="EMBL" id="CP056072">
    <property type="protein sequence ID" value="UKK02728.1"/>
    <property type="molecule type" value="Genomic_DNA"/>
</dbReference>
<comment type="subcellular location">
    <subcellularLocation>
        <location evidence="1">Cytoplasm</location>
    </subcellularLocation>
</comment>
<accession>A0A976MF51</accession>
<evidence type="ECO:0000313" key="3">
    <source>
        <dbReference type="EMBL" id="UKK02728.1"/>
    </source>
</evidence>
<organism evidence="3 4">
    <name type="scientific">Theileria orientalis</name>
    <dbReference type="NCBI Taxonomy" id="68886"/>
    <lineage>
        <taxon>Eukaryota</taxon>
        <taxon>Sar</taxon>
        <taxon>Alveolata</taxon>
        <taxon>Apicomplexa</taxon>
        <taxon>Aconoidasida</taxon>
        <taxon>Piroplasmida</taxon>
        <taxon>Theileriidae</taxon>
        <taxon>Theileria</taxon>
    </lineage>
</organism>
<protein>
    <recommendedName>
        <fullName evidence="5">Protein unc-45 homolog B</fullName>
    </recommendedName>
</protein>
<reference evidence="3" key="1">
    <citation type="submission" date="2022-07" db="EMBL/GenBank/DDBJ databases">
        <title>Evaluation of T. orientalis genome assembly methods using nanopore sequencing and analysis of variation between genomes.</title>
        <authorList>
            <person name="Yam J."/>
            <person name="Micallef M.L."/>
            <person name="Liu M."/>
            <person name="Djordjevic S.P."/>
            <person name="Bogema D.R."/>
            <person name="Jenkins C."/>
        </authorList>
    </citation>
    <scope>NUCLEOTIDE SEQUENCE</scope>
    <source>
        <strain evidence="3">Goon Nure</strain>
    </source>
</reference>
<dbReference type="InterPro" id="IPR019734">
    <property type="entry name" value="TPR_rpt"/>
</dbReference>
<dbReference type="SUPFAM" id="SSF48452">
    <property type="entry name" value="TPR-like"/>
    <property type="match status" value="1"/>
</dbReference>
<gene>
    <name evidence="3" type="ORF">MACK_002824</name>
</gene>
<dbReference type="Gene3D" id="1.25.40.10">
    <property type="entry name" value="Tetratricopeptide repeat domain"/>
    <property type="match status" value="1"/>
</dbReference>
<evidence type="ECO:0000256" key="2">
    <source>
        <dbReference type="ARBA" id="ARBA00022490"/>
    </source>
</evidence>
<dbReference type="PANTHER" id="PTHR45994">
    <property type="entry name" value="FI21225P1"/>
    <property type="match status" value="1"/>
</dbReference>
<dbReference type="GO" id="GO:0051879">
    <property type="term" value="F:Hsp90 protein binding"/>
    <property type="evidence" value="ECO:0007669"/>
    <property type="project" value="TreeGrafter"/>
</dbReference>
<dbReference type="Proteomes" id="UP000244811">
    <property type="component" value="Chromosome 4"/>
</dbReference>
<dbReference type="PANTHER" id="PTHR45994:SF1">
    <property type="entry name" value="FI21225P1"/>
    <property type="match status" value="1"/>
</dbReference>
<keyword evidence="2" id="KW-0963">Cytoplasm</keyword>
<evidence type="ECO:0000313" key="4">
    <source>
        <dbReference type="Proteomes" id="UP000244811"/>
    </source>
</evidence>
<dbReference type="SUPFAM" id="SSF48371">
    <property type="entry name" value="ARM repeat"/>
    <property type="match status" value="1"/>
</dbReference>
<sequence>MEYINVCKNPDLESLELMKAEANSVFSKSEYQTASKMYYNILKSILGIDSPDLDVEFLKNRVKKCSSQLTHPDLRKLLSTVTSNMALCCNRMEKKQDAKTLFETALIFEESNYKANYNLAHSHLLSKDYNMSLYYIEQCQKIVKTDLSGWKNKSQPHLDLMEQVRQTLKKNDVSREGASDPKQLVEEVCNEKNVTLNLQRLRLVATRSLIQSEALPRLVELCQSKIKEKIVDDVLVSVWSCLYHMLYKCEDEYKYELYSQFMMNFKSKECSLYDYVKNVLSMRVQIPEADVASVVKNVAKCCPLVKGVDGLSVLLLLLEADGLDVDVVLSSILVYFSKSTTGASKEKDSSFNVVLSKVLQKLISMCEEECMEGMEQLEACIMSIFRMEFEAYEVTQDSFSNMVNTALEPYVTTELDQMNGKPLLSFENNWYVAAKCMFMANKTIFKAHMVVTSAVQHLVRVHFTEYSERIRRLSFETLLNCVDFVEFRQEILDCVHGDECFLEMLNSPEVVRYSNDLVKNANVNTKDKRIEDTVSGMVSDVDYGNVSGGSAQTASEKVEVSKHSEKHDFSRWLVESRVLMFAKVSLHSPEVKDQVLNYFDLFNLLPKMILHNVNNGLDQELLLQALSFTTLHEEFKKADLSFLPELVTRYKKSDCSTLLVVQSISNMLRGNKDRNSFIEDLDLAKYDADQIKQLKMLQEKLPAQAKLTTNGNYFEGNDESANMARSVIFSVGDHAVPTYLSKTYKSVASEHTKMLLVESLHYLALNVNHRRYLQALGVMRTFINLANSSKYQPSQNRLAATYRSMSCYKLIVQSIAHLCIATSPTNHTFNDAQDAIQPLMNLLSDENELFQYEAALALTNLLSINDDIRKRVFSLGGWDKFSSLLFSDNEMLKTAALEGWCNLCAGDDVVHGHFYLKIKTQVESTPEGKVYEVNVHDINIMLMFIADNIRQNTVSAASGALALLVRDSRIAQYMPFVSRFENVLKTLDGTDDTSIIHRLLTTLSCVVNSKLRDANEVNEAHFNSVVQNIRDTVRRNTHKYTNKTLIDLYNEIC</sequence>
<dbReference type="AlphaFoldDB" id="A0A976MF51"/>
<dbReference type="SMART" id="SM00028">
    <property type="entry name" value="TPR"/>
    <property type="match status" value="2"/>
</dbReference>
<evidence type="ECO:0008006" key="5">
    <source>
        <dbReference type="Google" id="ProtNLM"/>
    </source>
</evidence>
<dbReference type="InterPro" id="IPR011989">
    <property type="entry name" value="ARM-like"/>
</dbReference>